<dbReference type="HOGENOM" id="CLU_939855_0_0_9"/>
<proteinExistence type="predicted"/>
<keyword evidence="2" id="KW-1185">Reference proteome</keyword>
<gene>
    <name evidence="1" type="ORF">DesyoDRAFT_4311</name>
</gene>
<sequence>MKNIAQRNWYTEVRRSGNGELTGKTSYVDTFREAAAYLLVDVHSFIINEAWWEEQRSSNPIPAQTRQVTPLQGTEAYFSSGPALKEAGAFLKDPLAAALFSETVKGIIQAETFLLSERGYNSEDDYTKKWSDFYAGSCRYYSNLDQVAKDWYEYIGGSKRTGNLFVRFKTQSLFELGENQYLLTGNLSDSFHEVNVSLRIDDEFIVKEADGVLLRSPDIICRETASLLVNLEGIKLKGMVKKELASILGNGQGCVHLIDLVNDCMQMLDTFSFRL</sequence>
<dbReference type="AlphaFoldDB" id="H5XY56"/>
<organism evidence="1 2">
    <name type="scientific">Desulfosporosinus youngiae DSM 17734</name>
    <dbReference type="NCBI Taxonomy" id="768710"/>
    <lineage>
        <taxon>Bacteria</taxon>
        <taxon>Bacillati</taxon>
        <taxon>Bacillota</taxon>
        <taxon>Clostridia</taxon>
        <taxon>Eubacteriales</taxon>
        <taxon>Desulfitobacteriaceae</taxon>
        <taxon>Desulfosporosinus</taxon>
    </lineage>
</organism>
<evidence type="ECO:0000313" key="1">
    <source>
        <dbReference type="EMBL" id="EHQ91266.1"/>
    </source>
</evidence>
<dbReference type="Pfam" id="PF11136">
    <property type="entry name" value="DUF2889"/>
    <property type="match status" value="1"/>
</dbReference>
<evidence type="ECO:0008006" key="3">
    <source>
        <dbReference type="Google" id="ProtNLM"/>
    </source>
</evidence>
<dbReference type="InterPro" id="IPR021312">
    <property type="entry name" value="DUF2889"/>
</dbReference>
<dbReference type="Proteomes" id="UP000005104">
    <property type="component" value="Chromosome"/>
</dbReference>
<evidence type="ECO:0000313" key="2">
    <source>
        <dbReference type="Proteomes" id="UP000005104"/>
    </source>
</evidence>
<protein>
    <recommendedName>
        <fullName evidence="3">DUF2889 domain-containing protein</fullName>
    </recommendedName>
</protein>
<reference evidence="1 2" key="1">
    <citation type="submission" date="2011-11" db="EMBL/GenBank/DDBJ databases">
        <title>The Noncontiguous Finished genome of Desulfosporosinus youngiae DSM 17734.</title>
        <authorList>
            <consortium name="US DOE Joint Genome Institute (JGI-PGF)"/>
            <person name="Lucas S."/>
            <person name="Han J."/>
            <person name="Lapidus A."/>
            <person name="Cheng J.-F."/>
            <person name="Goodwin L."/>
            <person name="Pitluck S."/>
            <person name="Peters L."/>
            <person name="Ovchinnikova G."/>
            <person name="Lu M."/>
            <person name="Land M.L."/>
            <person name="Hauser L."/>
            <person name="Pester M."/>
            <person name="Spring S."/>
            <person name="Ollivier B."/>
            <person name="Rattei T."/>
            <person name="Klenk H.-P."/>
            <person name="Wagner M."/>
            <person name="Loy A."/>
            <person name="Woyke T.J."/>
        </authorList>
    </citation>
    <scope>NUCLEOTIDE SEQUENCE [LARGE SCALE GENOMIC DNA]</scope>
    <source>
        <strain evidence="1 2">DSM 17734</strain>
    </source>
</reference>
<dbReference type="eggNOG" id="ENOG5030WVY">
    <property type="taxonomic scope" value="Bacteria"/>
</dbReference>
<dbReference type="EMBL" id="CM001441">
    <property type="protein sequence ID" value="EHQ91266.1"/>
    <property type="molecule type" value="Genomic_DNA"/>
</dbReference>
<dbReference type="OrthoDB" id="1676378at2"/>
<accession>H5XY56</accession>
<dbReference type="RefSeq" id="WP_007786115.1">
    <property type="nucleotide sequence ID" value="NZ_CM001441.1"/>
</dbReference>
<name>H5XY56_9FIRM</name>